<keyword evidence="1" id="KW-0812">Transmembrane</keyword>
<evidence type="ECO:0000256" key="1">
    <source>
        <dbReference type="SAM" id="Phobius"/>
    </source>
</evidence>
<protein>
    <submittedName>
        <fullName evidence="2">Uncharacterized protein</fullName>
    </submittedName>
</protein>
<accession>A0A7S4JDT6</accession>
<organism evidence="2">
    <name type="scientific">Odontella aurita</name>
    <dbReference type="NCBI Taxonomy" id="265563"/>
    <lineage>
        <taxon>Eukaryota</taxon>
        <taxon>Sar</taxon>
        <taxon>Stramenopiles</taxon>
        <taxon>Ochrophyta</taxon>
        <taxon>Bacillariophyta</taxon>
        <taxon>Mediophyceae</taxon>
        <taxon>Biddulphiophycidae</taxon>
        <taxon>Eupodiscales</taxon>
        <taxon>Odontellaceae</taxon>
        <taxon>Odontella</taxon>
    </lineage>
</organism>
<name>A0A7S4JDT6_9STRA</name>
<feature type="transmembrane region" description="Helical" evidence="1">
    <location>
        <begin position="318"/>
        <end position="339"/>
    </location>
</feature>
<gene>
    <name evidence="2" type="ORF">OAUR00152_LOCUS26511</name>
</gene>
<sequence>MQMQSSHVEILCVYKVGSSEFVRVPSTTQRNTRHHLTTIIQKHKKMSSNKNNMSASKRKTFNQHERFSASACRQYLEAQRAIKQEMAAVSLLWLVGCPLLSMMPHSGSDWGKPQRSLCELYAYSVSASMTGLYPKIAGSILAPLFAVFVVQRSSGGLCGLLKLGWIARYSPLLPRDESKKTKNQDDAQKMKALKLWNRIEIIEYFGYLAACFLVGLVAFDSQSFLVMHDILATIAFLSLCYQNHLVGKLGADFPDLFPNWYSRHAEKAFQLGMLHFKLMFSVFFIVGPIDRICRCANLWASTESLSLKLFGTREAIKWLLSVALWYNEYAFCFLVIYVQLLEHYELRLWDFAGEMNMPYAAILSRFSFRRLFVAFLEGFRKCIFNERPVVNNCAQANSGKPKLPKHSPQ</sequence>
<proteinExistence type="predicted"/>
<dbReference type="AlphaFoldDB" id="A0A7S4JDT6"/>
<keyword evidence="1" id="KW-0472">Membrane</keyword>
<keyword evidence="1" id="KW-1133">Transmembrane helix</keyword>
<evidence type="ECO:0000313" key="2">
    <source>
        <dbReference type="EMBL" id="CAE2260493.1"/>
    </source>
</evidence>
<reference evidence="2" key="1">
    <citation type="submission" date="2021-01" db="EMBL/GenBank/DDBJ databases">
        <authorList>
            <person name="Corre E."/>
            <person name="Pelletier E."/>
            <person name="Niang G."/>
            <person name="Scheremetjew M."/>
            <person name="Finn R."/>
            <person name="Kale V."/>
            <person name="Holt S."/>
            <person name="Cochrane G."/>
            <person name="Meng A."/>
            <person name="Brown T."/>
            <person name="Cohen L."/>
        </authorList>
    </citation>
    <scope>NUCLEOTIDE SEQUENCE</scope>
    <source>
        <strain evidence="2">Isolate 1302-5</strain>
    </source>
</reference>
<feature type="transmembrane region" description="Helical" evidence="1">
    <location>
        <begin position="201"/>
        <end position="219"/>
    </location>
</feature>
<dbReference type="EMBL" id="HBKQ01038364">
    <property type="protein sequence ID" value="CAE2260493.1"/>
    <property type="molecule type" value="Transcribed_RNA"/>
</dbReference>